<dbReference type="Proteomes" id="UP001058353">
    <property type="component" value="Plasmid pKAM644_1"/>
</dbReference>
<evidence type="ECO:0000313" key="3">
    <source>
        <dbReference type="Proteomes" id="UP001058353"/>
    </source>
</evidence>
<evidence type="ECO:0000256" key="1">
    <source>
        <dbReference type="SAM" id="Phobius"/>
    </source>
</evidence>
<evidence type="ECO:0000313" key="2">
    <source>
        <dbReference type="EMBL" id="BDO16077.1"/>
    </source>
</evidence>
<keyword evidence="1" id="KW-0812">Transmembrane</keyword>
<dbReference type="AlphaFoldDB" id="A0AAN1Y9N1"/>
<accession>A0AAN1Y9N1</accession>
<organism evidence="2 3">
    <name type="scientific">Klebsiella quasipneumoniae subsp. quasipneumoniae</name>
    <dbReference type="NCBI Taxonomy" id="1667327"/>
    <lineage>
        <taxon>Bacteria</taxon>
        <taxon>Pseudomonadati</taxon>
        <taxon>Pseudomonadota</taxon>
        <taxon>Gammaproteobacteria</taxon>
        <taxon>Enterobacterales</taxon>
        <taxon>Enterobacteriaceae</taxon>
        <taxon>Klebsiella/Raoultella group</taxon>
        <taxon>Klebsiella</taxon>
        <taxon>Klebsiella pneumoniae complex</taxon>
    </lineage>
</organism>
<keyword evidence="1" id="KW-0472">Membrane</keyword>
<geneLocation type="plasmid" evidence="2 3">
    <name>pKAM644_1</name>
</geneLocation>
<keyword evidence="1" id="KW-1133">Transmembrane helix</keyword>
<feature type="transmembrane region" description="Helical" evidence="1">
    <location>
        <begin position="12"/>
        <end position="36"/>
    </location>
</feature>
<sequence length="61" mass="6465">MSAAGRDGLALVAVLARVGVLALGLAVVAVVILYTFKFRIKSGKTIYAVYLEIGESRRLSP</sequence>
<gene>
    <name evidence="2" type="ORF">KAM644c_51430</name>
</gene>
<keyword evidence="2" id="KW-0614">Plasmid</keyword>
<proteinExistence type="predicted"/>
<reference evidence="2" key="1">
    <citation type="submission" date="2022-07" db="EMBL/GenBank/DDBJ databases">
        <title>Complete genome sequence of carbapenem-resistant Klebsiella spp. in Japan.</title>
        <authorList>
            <person name="Maehana S."/>
            <person name="Suzuki M."/>
            <person name="Kitasato H."/>
        </authorList>
    </citation>
    <scope>NUCLEOTIDE SEQUENCE</scope>
    <source>
        <strain evidence="2">KAM644</strain>
        <plasmid evidence="2">pKAM644_1</plasmid>
    </source>
</reference>
<name>A0AAN1Y9N1_9ENTR</name>
<dbReference type="EMBL" id="AP026408">
    <property type="protein sequence ID" value="BDO16077.1"/>
    <property type="molecule type" value="Genomic_DNA"/>
</dbReference>
<protein>
    <submittedName>
        <fullName evidence="2">Uncharacterized protein</fullName>
    </submittedName>
</protein>